<gene>
    <name evidence="3" type="ORF">Mlute_02420</name>
</gene>
<organism evidence="3 4">
    <name type="scientific">Meiothermus luteus</name>
    <dbReference type="NCBI Taxonomy" id="2026184"/>
    <lineage>
        <taxon>Bacteria</taxon>
        <taxon>Thermotogati</taxon>
        <taxon>Deinococcota</taxon>
        <taxon>Deinococci</taxon>
        <taxon>Thermales</taxon>
        <taxon>Thermaceae</taxon>
        <taxon>Meiothermus</taxon>
    </lineage>
</organism>
<accession>A0A399EK03</accession>
<feature type="domain" description="Response regulatory" evidence="2">
    <location>
        <begin position="2"/>
        <end position="112"/>
    </location>
</feature>
<dbReference type="GO" id="GO:0000160">
    <property type="term" value="P:phosphorelay signal transduction system"/>
    <property type="evidence" value="ECO:0007669"/>
    <property type="project" value="InterPro"/>
</dbReference>
<proteinExistence type="predicted"/>
<dbReference type="InterPro" id="IPR011006">
    <property type="entry name" value="CheY-like_superfamily"/>
</dbReference>
<dbReference type="Pfam" id="PF14332">
    <property type="entry name" value="DUF4388"/>
    <property type="match status" value="1"/>
</dbReference>
<name>A0A399EK03_9DEIN</name>
<dbReference type="PROSITE" id="PS50110">
    <property type="entry name" value="RESPONSE_REGULATORY"/>
    <property type="match status" value="1"/>
</dbReference>
<dbReference type="EMBL" id="QWKZ01000101">
    <property type="protein sequence ID" value="RIH82672.1"/>
    <property type="molecule type" value="Genomic_DNA"/>
</dbReference>
<dbReference type="InterPro" id="IPR025497">
    <property type="entry name" value="PatA-like_N"/>
</dbReference>
<evidence type="ECO:0000259" key="2">
    <source>
        <dbReference type="PROSITE" id="PS50110"/>
    </source>
</evidence>
<reference evidence="3 4" key="1">
    <citation type="submission" date="2018-08" db="EMBL/GenBank/DDBJ databases">
        <title>Meiothermus luteus KCTC 52599 genome sequencing project.</title>
        <authorList>
            <person name="Da Costa M.S."/>
            <person name="Albuquerque L."/>
            <person name="Raposo P."/>
            <person name="Froufe H.J.C."/>
            <person name="Barroso C.S."/>
            <person name="Egas C."/>
        </authorList>
    </citation>
    <scope>NUCLEOTIDE SEQUENCE [LARGE SCALE GENOMIC DNA]</scope>
    <source>
        <strain evidence="3 4">KCTC 52599</strain>
    </source>
</reference>
<evidence type="ECO:0000256" key="1">
    <source>
        <dbReference type="PROSITE-ProRule" id="PRU00169"/>
    </source>
</evidence>
<comment type="caution">
    <text evidence="3">The sequence shown here is derived from an EMBL/GenBank/DDBJ whole genome shotgun (WGS) entry which is preliminary data.</text>
</comment>
<dbReference type="SUPFAM" id="SSF52172">
    <property type="entry name" value="CheY-like"/>
    <property type="match status" value="1"/>
</dbReference>
<evidence type="ECO:0000313" key="3">
    <source>
        <dbReference type="EMBL" id="RIH82672.1"/>
    </source>
</evidence>
<evidence type="ECO:0000313" key="4">
    <source>
        <dbReference type="Proteomes" id="UP000265800"/>
    </source>
</evidence>
<protein>
    <recommendedName>
        <fullName evidence="2">Response regulatory domain-containing protein</fullName>
    </recommendedName>
</protein>
<dbReference type="OrthoDB" id="24962at2"/>
<sequence length="241" mass="26609">MKALILTSQPTQGASLKESFALSGFEARIEDSALYAMTLLERNHPDVIVSAPTLSDLSGLEFFELVRSDPQLALVPFILLSDTPPAQTGEFDLVLPTHTPAAEVVRSAYRLILELTRKTHGAEASNAGIQGYLGDMNLFELAQWLAKSAKTGRLRLDIGGERATWLFSKGQLVHAEYGEKTGEDAVLHLLLKAEKVKQGRFQFEPLSEADFFLEPITIRKSTDQLLLSLAVEIDHRQQGLH</sequence>
<comment type="caution">
    <text evidence="1">Lacks conserved residue(s) required for the propagation of feature annotation.</text>
</comment>
<dbReference type="Proteomes" id="UP000265800">
    <property type="component" value="Unassembled WGS sequence"/>
</dbReference>
<dbReference type="Gene3D" id="3.40.50.2300">
    <property type="match status" value="1"/>
</dbReference>
<dbReference type="AlphaFoldDB" id="A0A399EK03"/>
<keyword evidence="4" id="KW-1185">Reference proteome</keyword>
<dbReference type="RefSeq" id="WP_119360945.1">
    <property type="nucleotide sequence ID" value="NZ_QWKZ01000101.1"/>
</dbReference>
<dbReference type="InterPro" id="IPR001789">
    <property type="entry name" value="Sig_transdc_resp-reg_receiver"/>
</dbReference>
<dbReference type="PANTHER" id="PTHR36304:SF4">
    <property type="entry name" value="DUF4388 DOMAIN-CONTAINING PROTEIN"/>
    <property type="match status" value="1"/>
</dbReference>
<dbReference type="PANTHER" id="PTHR36304">
    <property type="entry name" value="DOMAIN GTPASE-ACTIVATING PROTEIN, PUTATIVE-RELATED-RELATED"/>
    <property type="match status" value="1"/>
</dbReference>